<feature type="transmembrane region" description="Helical" evidence="1">
    <location>
        <begin position="47"/>
        <end position="71"/>
    </location>
</feature>
<dbReference type="Proteomes" id="UP000298653">
    <property type="component" value="Chromosome"/>
</dbReference>
<dbReference type="InterPro" id="IPR008875">
    <property type="entry name" value="TraX"/>
</dbReference>
<keyword evidence="1" id="KW-1133">Transmembrane helix</keyword>
<feature type="transmembrane region" description="Helical" evidence="1">
    <location>
        <begin position="184"/>
        <end position="201"/>
    </location>
</feature>
<feature type="transmembrane region" description="Helical" evidence="1">
    <location>
        <begin position="12"/>
        <end position="35"/>
    </location>
</feature>
<evidence type="ECO:0000313" key="3">
    <source>
        <dbReference type="Proteomes" id="UP000298653"/>
    </source>
</evidence>
<proteinExistence type="predicted"/>
<accession>A0A4P8IFW6</accession>
<dbReference type="KEGG" id="arf:AR1Y2_1349"/>
<dbReference type="RefSeq" id="WP_137328294.1">
    <property type="nucleotide sequence ID" value="NZ_CP040058.1"/>
</dbReference>
<dbReference type="OrthoDB" id="9781069at2"/>
<gene>
    <name evidence="2" type="ORF">AR1Y2_1349</name>
</gene>
<reference evidence="2 3" key="1">
    <citation type="submission" date="2019-05" db="EMBL/GenBank/DDBJ databases">
        <title>Complete genome sequencing of Anaerostipes rhamnosivorans.</title>
        <authorList>
            <person name="Bui T.P.N."/>
            <person name="de Vos W.M."/>
        </authorList>
    </citation>
    <scope>NUCLEOTIDE SEQUENCE [LARGE SCALE GENOMIC DNA]</scope>
    <source>
        <strain evidence="2 3">1y2</strain>
    </source>
</reference>
<dbReference type="Pfam" id="PF05857">
    <property type="entry name" value="TraX"/>
    <property type="match status" value="1"/>
</dbReference>
<feature type="transmembrane region" description="Helical" evidence="1">
    <location>
        <begin position="244"/>
        <end position="264"/>
    </location>
</feature>
<protein>
    <submittedName>
        <fullName evidence="2">Conserved membrane protein</fullName>
    </submittedName>
</protein>
<evidence type="ECO:0000313" key="2">
    <source>
        <dbReference type="EMBL" id="QCP34803.1"/>
    </source>
</evidence>
<feature type="transmembrane region" description="Helical" evidence="1">
    <location>
        <begin position="112"/>
        <end position="133"/>
    </location>
</feature>
<name>A0A4P8IFW6_9FIRM</name>
<feature type="transmembrane region" description="Helical" evidence="1">
    <location>
        <begin position="213"/>
        <end position="232"/>
    </location>
</feature>
<evidence type="ECO:0000256" key="1">
    <source>
        <dbReference type="SAM" id="Phobius"/>
    </source>
</evidence>
<keyword evidence="1" id="KW-0812">Transmembrane</keyword>
<feature type="transmembrane region" description="Helical" evidence="1">
    <location>
        <begin position="83"/>
        <end position="100"/>
    </location>
</feature>
<organism evidence="2 3">
    <name type="scientific">Anaerostipes rhamnosivorans</name>
    <dbReference type="NCBI Taxonomy" id="1229621"/>
    <lineage>
        <taxon>Bacteria</taxon>
        <taxon>Bacillati</taxon>
        <taxon>Bacillota</taxon>
        <taxon>Clostridia</taxon>
        <taxon>Lachnospirales</taxon>
        <taxon>Lachnospiraceae</taxon>
        <taxon>Anaerostipes</taxon>
    </lineage>
</organism>
<dbReference type="EMBL" id="CP040058">
    <property type="protein sequence ID" value="QCP34803.1"/>
    <property type="molecule type" value="Genomic_DNA"/>
</dbReference>
<keyword evidence="1" id="KW-0472">Membrane</keyword>
<dbReference type="AlphaFoldDB" id="A0A4P8IFW6"/>
<keyword evidence="3" id="KW-1185">Reference proteome</keyword>
<sequence length="266" mass="30605">MLIHKEYTASQLKIFGAVTMLLDHIYKVFLFWIVTGMSAWLHISEGLSYNIIVLLFGITSMSFFIFAFFCAESCRYTKHRFRYLRNLLVFAVLSEIPFQYLLDAITEMPLKLHLGCTNVLFTLFLGACACFAYEEMNKRDKASVGFLIVAFCAATAHLLHTDYDCYGVLAVFVCYALKEKKQKLLALGILIFLFYGVKIPAEDILAYGFDLHMLPVYIIKLCFALGTLLVLQTYHGKRGRGMKYFFYLFYPVHISIIVLIYDMFLG</sequence>